<dbReference type="InterPro" id="IPR036188">
    <property type="entry name" value="FAD/NAD-bd_sf"/>
</dbReference>
<dbReference type="Gene3D" id="3.50.50.60">
    <property type="entry name" value="FAD/NAD(P)-binding domain"/>
    <property type="match status" value="1"/>
</dbReference>
<dbReference type="SUPFAM" id="SSF51905">
    <property type="entry name" value="FAD/NAD(P)-binding domain"/>
    <property type="match status" value="1"/>
</dbReference>
<dbReference type="Proteomes" id="UP000054248">
    <property type="component" value="Unassembled WGS sequence"/>
</dbReference>
<gene>
    <name evidence="1" type="ORF">M407DRAFT_218071</name>
</gene>
<reference evidence="1 2" key="1">
    <citation type="submission" date="2014-04" db="EMBL/GenBank/DDBJ databases">
        <authorList>
            <consortium name="DOE Joint Genome Institute"/>
            <person name="Kuo A."/>
            <person name="Girlanda M."/>
            <person name="Perotto S."/>
            <person name="Kohler A."/>
            <person name="Nagy L.G."/>
            <person name="Floudas D."/>
            <person name="Copeland A."/>
            <person name="Barry K.W."/>
            <person name="Cichocki N."/>
            <person name="Veneault-Fourrey C."/>
            <person name="LaButti K."/>
            <person name="Lindquist E.A."/>
            <person name="Lipzen A."/>
            <person name="Lundell T."/>
            <person name="Morin E."/>
            <person name="Murat C."/>
            <person name="Sun H."/>
            <person name="Tunlid A."/>
            <person name="Henrissat B."/>
            <person name="Grigoriev I.V."/>
            <person name="Hibbett D.S."/>
            <person name="Martin F."/>
            <person name="Nordberg H.P."/>
            <person name="Cantor M.N."/>
            <person name="Hua S.X."/>
        </authorList>
    </citation>
    <scope>NUCLEOTIDE SEQUENCE [LARGE SCALE GENOMIC DNA]</scope>
    <source>
        <strain evidence="1 2">MUT 4182</strain>
    </source>
</reference>
<evidence type="ECO:0000313" key="1">
    <source>
        <dbReference type="EMBL" id="KIO21576.1"/>
    </source>
</evidence>
<accession>A0A0C3Q9Z5</accession>
<dbReference type="EMBL" id="KN823134">
    <property type="protein sequence ID" value="KIO21576.1"/>
    <property type="molecule type" value="Genomic_DNA"/>
</dbReference>
<sequence>MLTTALPDNLQSSVVIGAALAGLWLSGRYIHETLIDRTTCLPDLEHLGEPTKTKYQGKAIVCGGSFAGLMTARMLTDHFDEVVVIESEETFEDGGRKGTNLMQHNQLHAFGVLVLSAWRKLWPDADDYIKAADGRITLCNNNLYYGRTVNLPDGFKHEWVNFCRPTAEAVLRQMTRTHPRIRFVHGSVTGLIPSKDSSDAVTGVKYKLTNSDEEQPLDGTLVVDATGLACRGSKWIESLGYQSPRRDYYDPFGAYTTAVVQLTPEAIAKIPWPKPYSEIGWILAVPCEVGFETRSNYITRWDGDRISFLQSTFNDMEPTPKTKAEVYAWARSLPMEPWQETLLDVMEEEIEEMEIHRCRLGQFYHLRYDLSKKLPQNFVPLGDSMMKFNPVYGQGGTKACMDVCALDGVLRRTRRGNQPYQPVPKNLTSAYLKKQTPRAVGIMDFNKALDYPWGNTSIHFPGDTPSQGAMLLSWWKQVAVAMAHSDKVYGMVQEVLQGVAAPTQLFGGPVIWTVLKVKLGLV</sequence>
<evidence type="ECO:0008006" key="3">
    <source>
        <dbReference type="Google" id="ProtNLM"/>
    </source>
</evidence>
<proteinExistence type="predicted"/>
<keyword evidence="2" id="KW-1185">Reference proteome</keyword>
<name>A0A0C3Q9Z5_9AGAM</name>
<reference evidence="2" key="2">
    <citation type="submission" date="2015-01" db="EMBL/GenBank/DDBJ databases">
        <title>Evolutionary Origins and Diversification of the Mycorrhizal Mutualists.</title>
        <authorList>
            <consortium name="DOE Joint Genome Institute"/>
            <consortium name="Mycorrhizal Genomics Consortium"/>
            <person name="Kohler A."/>
            <person name="Kuo A."/>
            <person name="Nagy L.G."/>
            <person name="Floudas D."/>
            <person name="Copeland A."/>
            <person name="Barry K.W."/>
            <person name="Cichocki N."/>
            <person name="Veneault-Fourrey C."/>
            <person name="LaButti K."/>
            <person name="Lindquist E.A."/>
            <person name="Lipzen A."/>
            <person name="Lundell T."/>
            <person name="Morin E."/>
            <person name="Murat C."/>
            <person name="Riley R."/>
            <person name="Ohm R."/>
            <person name="Sun H."/>
            <person name="Tunlid A."/>
            <person name="Henrissat B."/>
            <person name="Grigoriev I.V."/>
            <person name="Hibbett D.S."/>
            <person name="Martin F."/>
        </authorList>
    </citation>
    <scope>NUCLEOTIDE SEQUENCE [LARGE SCALE GENOMIC DNA]</scope>
    <source>
        <strain evidence="2">MUT 4182</strain>
    </source>
</reference>
<organism evidence="1 2">
    <name type="scientific">Tulasnella calospora MUT 4182</name>
    <dbReference type="NCBI Taxonomy" id="1051891"/>
    <lineage>
        <taxon>Eukaryota</taxon>
        <taxon>Fungi</taxon>
        <taxon>Dikarya</taxon>
        <taxon>Basidiomycota</taxon>
        <taxon>Agaricomycotina</taxon>
        <taxon>Agaricomycetes</taxon>
        <taxon>Cantharellales</taxon>
        <taxon>Tulasnellaceae</taxon>
        <taxon>Tulasnella</taxon>
    </lineage>
</organism>
<dbReference type="HOGENOM" id="CLU_025587_1_0_1"/>
<protein>
    <recommendedName>
        <fullName evidence="3">FAD-binding domain-containing protein</fullName>
    </recommendedName>
</protein>
<evidence type="ECO:0000313" key="2">
    <source>
        <dbReference type="Proteomes" id="UP000054248"/>
    </source>
</evidence>
<dbReference type="OrthoDB" id="10051892at2759"/>
<dbReference type="AlphaFoldDB" id="A0A0C3Q9Z5"/>